<protein>
    <recommendedName>
        <fullName evidence="4">DNA-binding protein VF530</fullName>
    </recommendedName>
</protein>
<organism evidence="2 3">
    <name type="scientific">Psychromonas marina</name>
    <dbReference type="NCBI Taxonomy" id="88364"/>
    <lineage>
        <taxon>Bacteria</taxon>
        <taxon>Pseudomonadati</taxon>
        <taxon>Pseudomonadota</taxon>
        <taxon>Gammaproteobacteria</taxon>
        <taxon>Alteromonadales</taxon>
        <taxon>Psychromonadaceae</taxon>
        <taxon>Psychromonas</taxon>
    </lineage>
</organism>
<accession>A0ABQ6E0Z2</accession>
<name>A0ABQ6E0Z2_9GAMM</name>
<feature type="region of interest" description="Disordered" evidence="1">
    <location>
        <begin position="121"/>
        <end position="198"/>
    </location>
</feature>
<feature type="compositionally biased region" description="Basic and acidic residues" evidence="1">
    <location>
        <begin position="125"/>
        <end position="152"/>
    </location>
</feature>
<dbReference type="InterPro" id="IPR036361">
    <property type="entry name" value="SAP_dom_sf"/>
</dbReference>
<dbReference type="InterPro" id="IPR018668">
    <property type="entry name" value="DNA-binding_VF530-like"/>
</dbReference>
<dbReference type="Gene3D" id="1.10.720.30">
    <property type="entry name" value="SAP domain"/>
    <property type="match status" value="1"/>
</dbReference>
<keyword evidence="3" id="KW-1185">Reference proteome</keyword>
<evidence type="ECO:0000256" key="1">
    <source>
        <dbReference type="SAM" id="MobiDB-lite"/>
    </source>
</evidence>
<dbReference type="Pfam" id="PF09905">
    <property type="entry name" value="VF530"/>
    <property type="match status" value="1"/>
</dbReference>
<dbReference type="EMBL" id="BSPQ01000009">
    <property type="protein sequence ID" value="GLS91011.1"/>
    <property type="molecule type" value="Genomic_DNA"/>
</dbReference>
<feature type="compositionally biased region" description="Basic and acidic residues" evidence="1">
    <location>
        <begin position="161"/>
        <end position="187"/>
    </location>
</feature>
<evidence type="ECO:0000313" key="2">
    <source>
        <dbReference type="EMBL" id="GLS91011.1"/>
    </source>
</evidence>
<dbReference type="Proteomes" id="UP001157353">
    <property type="component" value="Unassembled WGS sequence"/>
</dbReference>
<evidence type="ECO:0000313" key="3">
    <source>
        <dbReference type="Proteomes" id="UP001157353"/>
    </source>
</evidence>
<comment type="caution">
    <text evidence="2">The sequence shown here is derived from an EMBL/GenBank/DDBJ whole genome shotgun (WGS) entry which is preliminary data.</text>
</comment>
<reference evidence="3" key="1">
    <citation type="journal article" date="2019" name="Int. J. Syst. Evol. Microbiol.">
        <title>The Global Catalogue of Microorganisms (GCM) 10K type strain sequencing project: providing services to taxonomists for standard genome sequencing and annotation.</title>
        <authorList>
            <consortium name="The Broad Institute Genomics Platform"/>
            <consortium name="The Broad Institute Genome Sequencing Center for Infectious Disease"/>
            <person name="Wu L."/>
            <person name="Ma J."/>
        </authorList>
    </citation>
    <scope>NUCLEOTIDE SEQUENCE [LARGE SCALE GENOMIC DNA]</scope>
    <source>
        <strain evidence="3">NBRC 103166</strain>
    </source>
</reference>
<sequence length="198" mass="23152">MERKMKPSVEEQRNNPLHGLSTETLLTELSEFYGWKILYTAMRFHCFKVNPSVAGSLKFLKKTEWARIKLENFYLSRFKRMPKARESEYDLAPRERGFSLHIVPRDPMELTIESIELSQAKAASAHKERSQEKRDDRSFSRQARGHDSRSNDSSRGASKHPYRDNFSDSGERPKDRRAMKDKPKADEAPYDPTNPWNT</sequence>
<evidence type="ECO:0008006" key="4">
    <source>
        <dbReference type="Google" id="ProtNLM"/>
    </source>
</evidence>
<gene>
    <name evidence="2" type="ORF">GCM10007916_20790</name>
</gene>
<proteinExistence type="predicted"/>